<dbReference type="PANTHER" id="PTHR42923">
    <property type="entry name" value="PROTOPORPHYRINOGEN OXIDASE"/>
    <property type="match status" value="1"/>
</dbReference>
<dbReference type="Proteomes" id="UP001224392">
    <property type="component" value="Unassembled WGS sequence"/>
</dbReference>
<dbReference type="PANTHER" id="PTHR42923:SF17">
    <property type="entry name" value="AMINE OXIDASE DOMAIN-CONTAINING PROTEIN"/>
    <property type="match status" value="1"/>
</dbReference>
<accession>A0ABQ6LYV4</accession>
<organism evidence="2 3">
    <name type="scientific">Biformimicrobium ophioploci</name>
    <dbReference type="NCBI Taxonomy" id="3036711"/>
    <lineage>
        <taxon>Bacteria</taxon>
        <taxon>Pseudomonadati</taxon>
        <taxon>Pseudomonadota</taxon>
        <taxon>Gammaproteobacteria</taxon>
        <taxon>Cellvibrionales</taxon>
        <taxon>Microbulbiferaceae</taxon>
        <taxon>Biformimicrobium</taxon>
    </lineage>
</organism>
<dbReference type="Gene3D" id="3.50.50.60">
    <property type="entry name" value="FAD/NAD(P)-binding domain"/>
    <property type="match status" value="1"/>
</dbReference>
<dbReference type="InterPro" id="IPR036188">
    <property type="entry name" value="FAD/NAD-bd_sf"/>
</dbReference>
<feature type="domain" description="Amine oxidase" evidence="1">
    <location>
        <begin position="11"/>
        <end position="286"/>
    </location>
</feature>
<keyword evidence="3" id="KW-1185">Reference proteome</keyword>
<dbReference type="Pfam" id="PF01593">
    <property type="entry name" value="Amino_oxidase"/>
    <property type="match status" value="1"/>
</dbReference>
<name>A0ABQ6LYV4_9GAMM</name>
<evidence type="ECO:0000313" key="2">
    <source>
        <dbReference type="EMBL" id="GMG87248.1"/>
    </source>
</evidence>
<dbReference type="RefSeq" id="WP_285763883.1">
    <property type="nucleotide sequence ID" value="NZ_BSYJ01000003.1"/>
</dbReference>
<protein>
    <submittedName>
        <fullName evidence="2">FAD-dependent oxidoreductase</fullName>
    </submittedName>
</protein>
<reference evidence="2 3" key="1">
    <citation type="submission" date="2023-04" db="EMBL/GenBank/DDBJ databases">
        <title>Marinobulbifer ophiurae gen. nov., sp. Nov., isolate from tissue of brittle star Ophioplocus japonicus.</title>
        <authorList>
            <person name="Kawano K."/>
            <person name="Sawayama S."/>
            <person name="Nakagawa S."/>
        </authorList>
    </citation>
    <scope>NUCLEOTIDE SEQUENCE [LARGE SCALE GENOMIC DNA]</scope>
    <source>
        <strain evidence="2 3">NKW57</strain>
    </source>
</reference>
<dbReference type="Gene3D" id="1.10.405.20">
    <property type="match status" value="1"/>
</dbReference>
<gene>
    <name evidence="2" type="ORF">MNKW57_15690</name>
</gene>
<proteinExistence type="predicted"/>
<sequence length="428" mass="47996">MKIGIIGTGIAGNTIAYKLREEHDITVFESAGYVGGHTATVEVQEPGRVDASLAVDTGFIVYNDRTYPEFCQILDALDVPTKPSDMSFSVRCDRSGLEYNGTSINALFAQRRNLMRPGFYRMIGDILRFNREAPAYLEQGGAEQSLGDFVATGGYSDMFRDKYLLPMGAAIWSATRASMLAMPSRFFIRFFQNHGLLSLKDRPVWRVIEGGSREYVRRMVEGHRDRILLGEGVASVVRRRDGIIVRTTIGRTFEFDYLFVACHSDDALALLEDPSPAEREVLGAINYQDNEVVLHTDAGLLPRRKRAWAAWNVRAASDPGPARLTYNMNILQGHESSTTYCVTLNDTRSIDPGKILHTANMRHPVFTESATAAQQRQQEINGPLRTYYCGAYWRNGFHEDGVVSALKALEHFEQRVQEKCEAESMKAI</sequence>
<dbReference type="InterPro" id="IPR050464">
    <property type="entry name" value="Zeta_carotene_desat/Oxidored"/>
</dbReference>
<evidence type="ECO:0000259" key="1">
    <source>
        <dbReference type="Pfam" id="PF01593"/>
    </source>
</evidence>
<dbReference type="Gene3D" id="3.30.70.1990">
    <property type="match status" value="1"/>
</dbReference>
<dbReference type="SUPFAM" id="SSF51905">
    <property type="entry name" value="FAD/NAD(P)-binding domain"/>
    <property type="match status" value="1"/>
</dbReference>
<evidence type="ECO:0000313" key="3">
    <source>
        <dbReference type="Proteomes" id="UP001224392"/>
    </source>
</evidence>
<dbReference type="InterPro" id="IPR002937">
    <property type="entry name" value="Amino_oxidase"/>
</dbReference>
<comment type="caution">
    <text evidence="2">The sequence shown here is derived from an EMBL/GenBank/DDBJ whole genome shotgun (WGS) entry which is preliminary data.</text>
</comment>
<dbReference type="EMBL" id="BSYJ01000003">
    <property type="protein sequence ID" value="GMG87248.1"/>
    <property type="molecule type" value="Genomic_DNA"/>
</dbReference>